<accession>A0A3R8KW69</accession>
<name>A0A3R8KW69_9FIRM</name>
<dbReference type="RefSeq" id="WP_125126845.1">
    <property type="nucleotide sequence ID" value="NZ_RHJS01000002.1"/>
</dbReference>
<evidence type="ECO:0000313" key="1">
    <source>
        <dbReference type="EMBL" id="RRK31108.1"/>
    </source>
</evidence>
<dbReference type="Proteomes" id="UP000274920">
    <property type="component" value="Unassembled WGS sequence"/>
</dbReference>
<protein>
    <submittedName>
        <fullName evidence="1">Uncharacterized protein</fullName>
    </submittedName>
</protein>
<keyword evidence="2" id="KW-1185">Reference proteome</keyword>
<reference evidence="1" key="1">
    <citation type="submission" date="2018-10" db="EMBL/GenBank/DDBJ databases">
        <title>Schaedlerella arabinophila gen. nov. sp. nov., isolated from the mouse intestinal tract and comparative analysis with the genome of the closely related altered Schaedler flora strain ASF502.</title>
        <authorList>
            <person name="Miyake S."/>
            <person name="Soh M."/>
            <person name="Seedorf H."/>
        </authorList>
    </citation>
    <scope>NUCLEOTIDE SEQUENCE [LARGE SCALE GENOMIC DNA]</scope>
    <source>
        <strain evidence="1">DSM 106076</strain>
    </source>
</reference>
<comment type="caution">
    <text evidence="1">The sequence shown here is derived from an EMBL/GenBank/DDBJ whole genome shotgun (WGS) entry which is preliminary data.</text>
</comment>
<sequence length="66" mass="7537">MDCFALCGNGHCGVIGRQCQGKPCGFHKTKEEQELSLEKARERLRSLPEHQQDAIADKYYGGVRRW</sequence>
<evidence type="ECO:0000313" key="2">
    <source>
        <dbReference type="Proteomes" id="UP000274920"/>
    </source>
</evidence>
<dbReference type="AlphaFoldDB" id="A0A3R8KW69"/>
<dbReference type="EMBL" id="RHJS01000002">
    <property type="protein sequence ID" value="RRK31108.1"/>
    <property type="molecule type" value="Genomic_DNA"/>
</dbReference>
<proteinExistence type="predicted"/>
<organism evidence="1 2">
    <name type="scientific">Schaedlerella arabinosiphila</name>
    <dbReference type="NCBI Taxonomy" id="2044587"/>
    <lineage>
        <taxon>Bacteria</taxon>
        <taxon>Bacillati</taxon>
        <taxon>Bacillota</taxon>
        <taxon>Clostridia</taxon>
        <taxon>Lachnospirales</taxon>
        <taxon>Lachnospiraceae</taxon>
        <taxon>Schaedlerella</taxon>
    </lineage>
</organism>
<gene>
    <name evidence="1" type="ORF">EBB54_06795</name>
</gene>